<dbReference type="AlphaFoldDB" id="A0A2S8GSL1"/>
<evidence type="ECO:0000313" key="2">
    <source>
        <dbReference type="Proteomes" id="UP000237819"/>
    </source>
</evidence>
<sequence length="92" mass="10209">MTENDEYPYHIVPDTDDFAQPHIACVEMQQAGDEVELANANVLAAAPELLDELEDAVDSIRQLYSGEWEPDDETLEKAVAKHEAIIAKARGK</sequence>
<comment type="caution">
    <text evidence="1">The sequence shown here is derived from an EMBL/GenBank/DDBJ whole genome shotgun (WGS) entry which is preliminary data.</text>
</comment>
<accession>A0A2S8GSL1</accession>
<organism evidence="1 2">
    <name type="scientific">Blastopirellula marina</name>
    <dbReference type="NCBI Taxonomy" id="124"/>
    <lineage>
        <taxon>Bacteria</taxon>
        <taxon>Pseudomonadati</taxon>
        <taxon>Planctomycetota</taxon>
        <taxon>Planctomycetia</taxon>
        <taxon>Pirellulales</taxon>
        <taxon>Pirellulaceae</taxon>
        <taxon>Blastopirellula</taxon>
    </lineage>
</organism>
<reference evidence="1 2" key="1">
    <citation type="submission" date="2018-02" db="EMBL/GenBank/DDBJ databases">
        <title>Comparative genomes isolates from brazilian mangrove.</title>
        <authorList>
            <person name="Araujo J.E."/>
            <person name="Taketani R.G."/>
            <person name="Silva M.C.P."/>
            <person name="Loureco M.V."/>
            <person name="Andreote F.D."/>
        </authorList>
    </citation>
    <scope>NUCLEOTIDE SEQUENCE [LARGE SCALE GENOMIC DNA]</scope>
    <source>
        <strain evidence="1 2">Nap-Phe MGV</strain>
    </source>
</reference>
<gene>
    <name evidence="1" type="ORF">C5Y93_05040</name>
</gene>
<dbReference type="EMBL" id="PUHZ01000005">
    <property type="protein sequence ID" value="PQO47412.1"/>
    <property type="molecule type" value="Genomic_DNA"/>
</dbReference>
<name>A0A2S8GSL1_9BACT</name>
<dbReference type="Proteomes" id="UP000237819">
    <property type="component" value="Unassembled WGS sequence"/>
</dbReference>
<evidence type="ECO:0000313" key="1">
    <source>
        <dbReference type="EMBL" id="PQO47412.1"/>
    </source>
</evidence>
<protein>
    <submittedName>
        <fullName evidence="1">Uncharacterized protein</fullName>
    </submittedName>
</protein>
<proteinExistence type="predicted"/>